<dbReference type="InterPro" id="IPR012677">
    <property type="entry name" value="Nucleotide-bd_a/b_plait_sf"/>
</dbReference>
<protein>
    <recommendedName>
        <fullName evidence="4">RRM domain-containing protein</fullName>
    </recommendedName>
</protein>
<dbReference type="CDD" id="cd00590">
    <property type="entry name" value="RRM_SF"/>
    <property type="match status" value="1"/>
</dbReference>
<dbReference type="InterPro" id="IPR000504">
    <property type="entry name" value="RRM_dom"/>
</dbReference>
<evidence type="ECO:0000256" key="3">
    <source>
        <dbReference type="SAM" id="MobiDB-lite"/>
    </source>
</evidence>
<gene>
    <name evidence="5" type="ORF">Poli38472_011027</name>
</gene>
<dbReference type="SUPFAM" id="SSF54928">
    <property type="entry name" value="RNA-binding domain, RBD"/>
    <property type="match status" value="1"/>
</dbReference>
<dbReference type="AlphaFoldDB" id="A0A8K1CRJ8"/>
<dbReference type="InterPro" id="IPR035979">
    <property type="entry name" value="RBD_domain_sf"/>
</dbReference>
<dbReference type="PROSITE" id="PS50102">
    <property type="entry name" value="RRM"/>
    <property type="match status" value="1"/>
</dbReference>
<comment type="caution">
    <text evidence="5">The sequence shown here is derived from an EMBL/GenBank/DDBJ whole genome shotgun (WGS) entry which is preliminary data.</text>
</comment>
<dbReference type="Proteomes" id="UP000794436">
    <property type="component" value="Unassembled WGS sequence"/>
</dbReference>
<reference evidence="5" key="1">
    <citation type="submission" date="2019-03" db="EMBL/GenBank/DDBJ databases">
        <title>Long read genome sequence of the mycoparasitic Pythium oligandrum ATCC 38472 isolated from sugarbeet rhizosphere.</title>
        <authorList>
            <person name="Gaulin E."/>
        </authorList>
    </citation>
    <scope>NUCLEOTIDE SEQUENCE</scope>
    <source>
        <strain evidence="5">ATCC 38472_TT</strain>
    </source>
</reference>
<organism evidence="5 6">
    <name type="scientific">Pythium oligandrum</name>
    <name type="common">Mycoparasitic fungus</name>
    <dbReference type="NCBI Taxonomy" id="41045"/>
    <lineage>
        <taxon>Eukaryota</taxon>
        <taxon>Sar</taxon>
        <taxon>Stramenopiles</taxon>
        <taxon>Oomycota</taxon>
        <taxon>Peronosporomycetes</taxon>
        <taxon>Pythiales</taxon>
        <taxon>Pythiaceae</taxon>
        <taxon>Pythium</taxon>
    </lineage>
</organism>
<proteinExistence type="predicted"/>
<dbReference type="PANTHER" id="PTHR23236">
    <property type="entry name" value="EUKARYOTIC TRANSLATION INITIATION FACTOR 4B/4H"/>
    <property type="match status" value="1"/>
</dbReference>
<dbReference type="GO" id="GO:0008143">
    <property type="term" value="F:poly(A) binding"/>
    <property type="evidence" value="ECO:0007669"/>
    <property type="project" value="TreeGrafter"/>
</dbReference>
<evidence type="ECO:0000313" key="6">
    <source>
        <dbReference type="Proteomes" id="UP000794436"/>
    </source>
</evidence>
<dbReference type="Gene3D" id="3.30.70.330">
    <property type="match status" value="1"/>
</dbReference>
<dbReference type="Pfam" id="PF00076">
    <property type="entry name" value="RRM_1"/>
    <property type="match status" value="1"/>
</dbReference>
<sequence>MEHEAVYARILTRVERAELHETCQKVADQEAKLVLRRIRGAEGMLQNAVDVTAATKRVEVSQKRKLSTKNVRLLNEIAEIQRRVSKRVDLLLKNAGVCKVALIACESPQKRQADDDSTDALSSHTPCKMVSSNVSKAKLMDFNSDGCCVEGPTIVTTSSVVVDDLSPMELDVLDSDSDSSGPTCLQVARQLEKQSIHSQIMQLPALIRRFKREFSLSSVEDWIPVFASIVSMLTKLSISDGTRIQSSIDELEQVAVDISSFTGESSFAVFHSRLRSFSNSIEQARHRTTSLDSLWDCVTKLQAESSAAGDTRTLEATDEPFQILQELLQPHYWQWSESDSEKTRQSVQFLIDYIQGIPTHTNSTQARQKQLETWQKALETVCQSTIMSGFERILARVGGDALRDYCSSAIEDELNNLKTKMQSCLETVEKAIEVQDAIQKLNVPLSEDNVATFASIQKEYQQFSRDLLTFMDEQKKIPVETASTHKATRRMRTDSVASSVDTNLSALGESQRLAKLVSKIQHRLTKKHTNQTWILKNIRDMQIIASIVKTFEPEKPQRKEIVLALDHFISAVLIFPTTQTGDLAKLTVVLDELSLATQEIGDFAKSSRTFVISKLESSRQPSYSQDSNQHHQSVGADAIDSNATENASDESSEPSAKRQRIDDDNVTIKVERQQQDHASPMAALSSVHDVYVTELPWGTTQSNVESYFSVLGSIVSVRMPTMDDGNTVGVAMIRFATAEGMNAALRMDGYHFQGKPIRVALPKTN</sequence>
<dbReference type="PANTHER" id="PTHR23236:SF12">
    <property type="entry name" value="EUKARYOTIC INITIATION FACTOR 4B-RELATED"/>
    <property type="match status" value="1"/>
</dbReference>
<feature type="domain" description="RRM" evidence="4">
    <location>
        <begin position="688"/>
        <end position="764"/>
    </location>
</feature>
<dbReference type="SMART" id="SM00360">
    <property type="entry name" value="RRM"/>
    <property type="match status" value="1"/>
</dbReference>
<name>A0A8K1CRJ8_PYTOL</name>
<evidence type="ECO:0000259" key="4">
    <source>
        <dbReference type="PROSITE" id="PS50102"/>
    </source>
</evidence>
<dbReference type="EMBL" id="SPLM01000004">
    <property type="protein sequence ID" value="TMW67407.1"/>
    <property type="molecule type" value="Genomic_DNA"/>
</dbReference>
<evidence type="ECO:0000256" key="1">
    <source>
        <dbReference type="ARBA" id="ARBA00022884"/>
    </source>
</evidence>
<evidence type="ECO:0000256" key="2">
    <source>
        <dbReference type="PROSITE-ProRule" id="PRU00176"/>
    </source>
</evidence>
<evidence type="ECO:0000313" key="5">
    <source>
        <dbReference type="EMBL" id="TMW67407.1"/>
    </source>
</evidence>
<dbReference type="OrthoDB" id="167718at2759"/>
<feature type="region of interest" description="Disordered" evidence="3">
    <location>
        <begin position="642"/>
        <end position="665"/>
    </location>
</feature>
<accession>A0A8K1CRJ8</accession>
<keyword evidence="1 2" id="KW-0694">RNA-binding</keyword>
<keyword evidence="6" id="KW-1185">Reference proteome</keyword>